<feature type="region of interest" description="Disordered" evidence="1">
    <location>
        <begin position="222"/>
        <end position="286"/>
    </location>
</feature>
<feature type="region of interest" description="Disordered" evidence="1">
    <location>
        <begin position="152"/>
        <end position="184"/>
    </location>
</feature>
<organism evidence="2 3">
    <name type="scientific">Exophiala dermatitidis</name>
    <name type="common">Black yeast-like fungus</name>
    <name type="synonym">Wangiella dermatitidis</name>
    <dbReference type="NCBI Taxonomy" id="5970"/>
    <lineage>
        <taxon>Eukaryota</taxon>
        <taxon>Fungi</taxon>
        <taxon>Dikarya</taxon>
        <taxon>Ascomycota</taxon>
        <taxon>Pezizomycotina</taxon>
        <taxon>Eurotiomycetes</taxon>
        <taxon>Chaetothyriomycetidae</taxon>
        <taxon>Chaetothyriales</taxon>
        <taxon>Herpotrichiellaceae</taxon>
        <taxon>Exophiala</taxon>
    </lineage>
</organism>
<accession>A0AAN6IV23</accession>
<feature type="compositionally biased region" description="Low complexity" evidence="1">
    <location>
        <begin position="371"/>
        <end position="383"/>
    </location>
</feature>
<proteinExistence type="predicted"/>
<feature type="region of interest" description="Disordered" evidence="1">
    <location>
        <begin position="1"/>
        <end position="128"/>
    </location>
</feature>
<gene>
    <name evidence="2" type="ORF">HRR80_003474</name>
</gene>
<reference evidence="2" key="1">
    <citation type="submission" date="2023-01" db="EMBL/GenBank/DDBJ databases">
        <title>Exophiala dermititidis isolated from Cystic Fibrosis Patient.</title>
        <authorList>
            <person name="Kurbessoian T."/>
            <person name="Crocker A."/>
            <person name="Murante D."/>
            <person name="Hogan D.A."/>
            <person name="Stajich J.E."/>
        </authorList>
    </citation>
    <scope>NUCLEOTIDE SEQUENCE</scope>
    <source>
        <strain evidence="2">Ex8</strain>
    </source>
</reference>
<feature type="compositionally biased region" description="Polar residues" evidence="1">
    <location>
        <begin position="226"/>
        <end position="252"/>
    </location>
</feature>
<evidence type="ECO:0000313" key="3">
    <source>
        <dbReference type="Proteomes" id="UP001161757"/>
    </source>
</evidence>
<feature type="compositionally biased region" description="Acidic residues" evidence="1">
    <location>
        <begin position="48"/>
        <end position="59"/>
    </location>
</feature>
<dbReference type="AlphaFoldDB" id="A0AAN6IV23"/>
<dbReference type="EMBL" id="JAJGCB010000005">
    <property type="protein sequence ID" value="KAJ8992369.1"/>
    <property type="molecule type" value="Genomic_DNA"/>
</dbReference>
<feature type="region of interest" description="Disordered" evidence="1">
    <location>
        <begin position="369"/>
        <end position="395"/>
    </location>
</feature>
<feature type="compositionally biased region" description="Low complexity" evidence="1">
    <location>
        <begin position="117"/>
        <end position="128"/>
    </location>
</feature>
<sequence length="395" mass="43440">MMDEDEKANHATTTHTSSDNHKTSRRERFKGALARTKSKFKKHLDRSEESDDILSDDVQEFLSAGRTSTSSWTSGHESHASSNNPELGPISESANARTSQHEQFSRPSTADTDSFAVRPRQSPRRVPVPVPRIDVSKSQRWPAAQPIGILHERQEGKSAEYLRPATHTRSQSASSLAKRKGRGRGLSVTFIEAPPVIIGEGGDEALIPPVEISKARARARARSFSPVESRSQSYQGPSSTDNPAASANNPHTQRGLPHRPDMPDILRPRGLRRVQTGAEPATTSSPLDKEFEMTLGLGNRGRAAAGQDNPPQATQILAPRPMRPVRPPQPMPEALDHPILRKEPAKDDLQAPFREGDMLRLHLERDASILADDNTSSTASSRRNTVEGHQPSQWI</sequence>
<protein>
    <submittedName>
        <fullName evidence="2">Uncharacterized protein</fullName>
    </submittedName>
</protein>
<evidence type="ECO:0000256" key="1">
    <source>
        <dbReference type="SAM" id="MobiDB-lite"/>
    </source>
</evidence>
<name>A0AAN6IV23_EXODE</name>
<evidence type="ECO:0000313" key="2">
    <source>
        <dbReference type="EMBL" id="KAJ8992369.1"/>
    </source>
</evidence>
<comment type="caution">
    <text evidence="2">The sequence shown here is derived from an EMBL/GenBank/DDBJ whole genome shotgun (WGS) entry which is preliminary data.</text>
</comment>
<feature type="compositionally biased region" description="Polar residues" evidence="1">
    <location>
        <begin position="65"/>
        <end position="85"/>
    </location>
</feature>
<feature type="compositionally biased region" description="Basic and acidic residues" evidence="1">
    <location>
        <begin position="258"/>
        <end position="267"/>
    </location>
</feature>
<dbReference type="Proteomes" id="UP001161757">
    <property type="component" value="Unassembled WGS sequence"/>
</dbReference>